<organism evidence="1 2">
    <name type="scientific">Plasmodiophora brassicae</name>
    <name type="common">Clubroot disease agent</name>
    <dbReference type="NCBI Taxonomy" id="37360"/>
    <lineage>
        <taxon>Eukaryota</taxon>
        <taxon>Sar</taxon>
        <taxon>Rhizaria</taxon>
        <taxon>Endomyxa</taxon>
        <taxon>Phytomyxea</taxon>
        <taxon>Plasmodiophorida</taxon>
        <taxon>Plasmodiophoridae</taxon>
        <taxon>Plasmodiophora</taxon>
    </lineage>
</organism>
<dbReference type="Proteomes" id="UP000039324">
    <property type="component" value="Unassembled WGS sequence"/>
</dbReference>
<reference evidence="1 2" key="1">
    <citation type="submission" date="2015-02" db="EMBL/GenBank/DDBJ databases">
        <authorList>
            <person name="Chooi Y.-H."/>
        </authorList>
    </citation>
    <scope>NUCLEOTIDE SEQUENCE [LARGE SCALE GENOMIC DNA]</scope>
    <source>
        <strain evidence="1">E3</strain>
    </source>
</reference>
<proteinExistence type="predicted"/>
<dbReference type="AlphaFoldDB" id="A0A0G4IXA2"/>
<name>A0A0G4IXA2_PLABS</name>
<protein>
    <submittedName>
        <fullName evidence="1">Uncharacterized protein</fullName>
    </submittedName>
</protein>
<gene>
    <name evidence="1" type="ORF">PBRA_007473</name>
</gene>
<keyword evidence="2" id="KW-1185">Reference proteome</keyword>
<dbReference type="EMBL" id="CDSF01000093">
    <property type="protein sequence ID" value="CEO99739.1"/>
    <property type="molecule type" value="Genomic_DNA"/>
</dbReference>
<sequence>MPGRYLMHFKVDMMVSTALAVVVIGLAAGVCETMTYRSDTFADMVERSPEDYEQIGRYLVMNSRAFSNDPSDIEAFPETRRSSGRPVSRLTMLYDVVDCTDLTASQIRRLVQYIGCVLFPYLGGVPITQGELLALYHYAVSEDVEIDAARFFLLEGVISDLLDRDVCQV</sequence>
<accession>A0A0G4IXA2</accession>
<evidence type="ECO:0000313" key="1">
    <source>
        <dbReference type="EMBL" id="CEO99739.1"/>
    </source>
</evidence>
<evidence type="ECO:0000313" key="2">
    <source>
        <dbReference type="Proteomes" id="UP000039324"/>
    </source>
</evidence>